<evidence type="ECO:0000256" key="5">
    <source>
        <dbReference type="SAM" id="Phobius"/>
    </source>
</evidence>
<comment type="caution">
    <text evidence="6">The sequence shown here is derived from an EMBL/GenBank/DDBJ whole genome shotgun (WGS) entry which is preliminary data.</text>
</comment>
<dbReference type="EMBL" id="JBHFEH010000006">
    <property type="protein sequence ID" value="KAL2056854.1"/>
    <property type="molecule type" value="Genomic_DNA"/>
</dbReference>
<evidence type="ECO:0000313" key="6">
    <source>
        <dbReference type="EMBL" id="KAL2056854.1"/>
    </source>
</evidence>
<evidence type="ECO:0000256" key="1">
    <source>
        <dbReference type="ARBA" id="ARBA00004141"/>
    </source>
</evidence>
<feature type="transmembrane region" description="Helical" evidence="5">
    <location>
        <begin position="452"/>
        <end position="471"/>
    </location>
</feature>
<keyword evidence="7" id="KW-1185">Reference proteome</keyword>
<gene>
    <name evidence="6" type="ORF">ABVK25_002593</name>
</gene>
<dbReference type="InterPro" id="IPR045863">
    <property type="entry name" value="CorA_TM1_TM2"/>
</dbReference>
<dbReference type="Pfam" id="PF01544">
    <property type="entry name" value="CorA"/>
    <property type="match status" value="1"/>
</dbReference>
<proteinExistence type="predicted"/>
<name>A0ABR4BJB1_9LECA</name>
<evidence type="ECO:0000256" key="4">
    <source>
        <dbReference type="ARBA" id="ARBA00023136"/>
    </source>
</evidence>
<dbReference type="SUPFAM" id="SSF144083">
    <property type="entry name" value="Magnesium transport protein CorA, transmembrane region"/>
    <property type="match status" value="1"/>
</dbReference>
<organism evidence="6 7">
    <name type="scientific">Lepraria finkii</name>
    <dbReference type="NCBI Taxonomy" id="1340010"/>
    <lineage>
        <taxon>Eukaryota</taxon>
        <taxon>Fungi</taxon>
        <taxon>Dikarya</taxon>
        <taxon>Ascomycota</taxon>
        <taxon>Pezizomycotina</taxon>
        <taxon>Lecanoromycetes</taxon>
        <taxon>OSLEUM clade</taxon>
        <taxon>Lecanoromycetidae</taxon>
        <taxon>Lecanorales</taxon>
        <taxon>Lecanorineae</taxon>
        <taxon>Stereocaulaceae</taxon>
        <taxon>Lepraria</taxon>
    </lineage>
</organism>
<accession>A0ABR4BJB1</accession>
<keyword evidence="4 5" id="KW-0472">Membrane</keyword>
<reference evidence="6 7" key="1">
    <citation type="submission" date="2024-09" db="EMBL/GenBank/DDBJ databases">
        <title>Rethinking Asexuality: The Enigmatic Case of Functional Sexual Genes in Lepraria (Stereocaulaceae).</title>
        <authorList>
            <person name="Doellman M."/>
            <person name="Sun Y."/>
            <person name="Barcenas-Pena A."/>
            <person name="Lumbsch H.T."/>
            <person name="Grewe F."/>
        </authorList>
    </citation>
    <scope>NUCLEOTIDE SEQUENCE [LARGE SCALE GENOMIC DNA]</scope>
    <source>
        <strain evidence="6 7">Grewe 0041</strain>
    </source>
</reference>
<sequence>MNKTRNEDQTRSYKSFVAARTQRNPCFQNLHEFIQNDTISQDACRIACLEFSSAYGLPSRRNLDLDSLTSLLGNEAKERDDLWGRLLIVEDVSNDVVETLGSLLNIDPFFFASHIDTSQIDIATIRPSMATLPSTRRSQNFLNLHYHRVIEFENVEPKQTLLRDMNLPRKVKILPKLKGINIGLARHCCSILKTEGKDGLWLGLILVDAPISNSYILRRRENESTSTFTLQTRLFQGGFQDFLSGPLFSDNIDPESGPTRSSLLETFIFYWAVEQPQGFDVTCPTLFSLSYYPLRIIAAEWMTYLELMYHSIKQYEYSPDTVLASLEHIAILTADIYALQQWARRSIATAQKIRYVIEFLRYHMTKDEDMDSSALLIEDYEQIASSIDAYSRRLEAMVSIATSLIQAIDCRRSLTETINISRLTYLALSFIPLTFVSGLFSMNDNIAPGGKLFGLYFAVSIPLCILVFLIVHPPTSASVVFAARIWRSRAIQNFIV</sequence>
<evidence type="ECO:0000313" key="7">
    <source>
        <dbReference type="Proteomes" id="UP001590951"/>
    </source>
</evidence>
<dbReference type="Gene3D" id="1.20.58.340">
    <property type="entry name" value="Magnesium transport protein CorA, transmembrane region"/>
    <property type="match status" value="1"/>
</dbReference>
<comment type="subcellular location">
    <subcellularLocation>
        <location evidence="1">Membrane</location>
        <topology evidence="1">Multi-pass membrane protein</topology>
    </subcellularLocation>
</comment>
<keyword evidence="3 5" id="KW-1133">Transmembrane helix</keyword>
<feature type="transmembrane region" description="Helical" evidence="5">
    <location>
        <begin position="423"/>
        <end position="440"/>
    </location>
</feature>
<evidence type="ECO:0000256" key="2">
    <source>
        <dbReference type="ARBA" id="ARBA00022692"/>
    </source>
</evidence>
<dbReference type="Proteomes" id="UP001590951">
    <property type="component" value="Unassembled WGS sequence"/>
</dbReference>
<evidence type="ECO:0000256" key="3">
    <source>
        <dbReference type="ARBA" id="ARBA00022989"/>
    </source>
</evidence>
<protein>
    <submittedName>
        <fullName evidence="6">Uncharacterized protein</fullName>
    </submittedName>
</protein>
<keyword evidence="2 5" id="KW-0812">Transmembrane</keyword>
<dbReference type="InterPro" id="IPR002523">
    <property type="entry name" value="MgTranspt_CorA/ZnTranspt_ZntB"/>
</dbReference>